<protein>
    <recommendedName>
        <fullName evidence="4">Plasmid stabilization protein</fullName>
    </recommendedName>
</protein>
<sequence length="99" mass="11075">MSFQVRIARAAQEDLERLLDFLARVDQRAACRARAAIERGYGLLADMPFACRKADPADPLLRELVIPFGGAGYVLLFEITDAGTVTVLAVRHQREDDYH</sequence>
<gene>
    <name evidence="2" type="ORF">P873_13500</name>
</gene>
<keyword evidence="1" id="KW-1277">Toxin-antitoxin system</keyword>
<proteinExistence type="predicted"/>
<name>A0A091BBD0_9GAMM</name>
<comment type="caution">
    <text evidence="2">The sequence shown here is derived from an EMBL/GenBank/DDBJ whole genome shotgun (WGS) entry which is preliminary data.</text>
</comment>
<dbReference type="EMBL" id="AWXU01000048">
    <property type="protein sequence ID" value="KFN48822.1"/>
    <property type="molecule type" value="Genomic_DNA"/>
</dbReference>
<evidence type="ECO:0008006" key="4">
    <source>
        <dbReference type="Google" id="ProtNLM"/>
    </source>
</evidence>
<evidence type="ECO:0000256" key="1">
    <source>
        <dbReference type="ARBA" id="ARBA00022649"/>
    </source>
</evidence>
<evidence type="ECO:0000313" key="2">
    <source>
        <dbReference type="EMBL" id="KFN48822.1"/>
    </source>
</evidence>
<dbReference type="Proteomes" id="UP000029391">
    <property type="component" value="Unassembled WGS sequence"/>
</dbReference>
<dbReference type="STRING" id="1121013.GCA_000426365_02623"/>
<organism evidence="2 3">
    <name type="scientific">Arenimonas composti TR7-09 = DSM 18010</name>
    <dbReference type="NCBI Taxonomy" id="1121013"/>
    <lineage>
        <taxon>Bacteria</taxon>
        <taxon>Pseudomonadati</taxon>
        <taxon>Pseudomonadota</taxon>
        <taxon>Gammaproteobacteria</taxon>
        <taxon>Lysobacterales</taxon>
        <taxon>Lysobacteraceae</taxon>
        <taxon>Arenimonas</taxon>
    </lineage>
</organism>
<dbReference type="RefSeq" id="WP_026817523.1">
    <property type="nucleotide sequence ID" value="NZ_AUFF01000011.1"/>
</dbReference>
<dbReference type="OrthoDB" id="121597at2"/>
<dbReference type="AlphaFoldDB" id="A0A091BBD0"/>
<dbReference type="Pfam" id="PF05016">
    <property type="entry name" value="ParE_toxin"/>
    <property type="match status" value="1"/>
</dbReference>
<dbReference type="eggNOG" id="COG3668">
    <property type="taxonomic scope" value="Bacteria"/>
</dbReference>
<dbReference type="InterPro" id="IPR035093">
    <property type="entry name" value="RelE/ParE_toxin_dom_sf"/>
</dbReference>
<dbReference type="InterPro" id="IPR007712">
    <property type="entry name" value="RelE/ParE_toxin"/>
</dbReference>
<keyword evidence="3" id="KW-1185">Reference proteome</keyword>
<accession>A0A091BBD0</accession>
<dbReference type="Gene3D" id="3.30.2310.20">
    <property type="entry name" value="RelE-like"/>
    <property type="match status" value="1"/>
</dbReference>
<reference evidence="2 3" key="1">
    <citation type="submission" date="2013-09" db="EMBL/GenBank/DDBJ databases">
        <title>Genome sequencing of Arenimonas composti.</title>
        <authorList>
            <person name="Chen F."/>
            <person name="Wang G."/>
        </authorList>
    </citation>
    <scope>NUCLEOTIDE SEQUENCE [LARGE SCALE GENOMIC DNA]</scope>
    <source>
        <strain evidence="2 3">TR7-09</strain>
    </source>
</reference>
<evidence type="ECO:0000313" key="3">
    <source>
        <dbReference type="Proteomes" id="UP000029391"/>
    </source>
</evidence>